<organism evidence="7 8">
    <name type="scientific">Eptatretus burgeri</name>
    <name type="common">Inshore hagfish</name>
    <dbReference type="NCBI Taxonomy" id="7764"/>
    <lineage>
        <taxon>Eukaryota</taxon>
        <taxon>Metazoa</taxon>
        <taxon>Chordata</taxon>
        <taxon>Craniata</taxon>
        <taxon>Vertebrata</taxon>
        <taxon>Cyclostomata</taxon>
        <taxon>Myxini</taxon>
        <taxon>Myxiniformes</taxon>
        <taxon>Myxinidae</taxon>
        <taxon>Eptatretinae</taxon>
        <taxon>Eptatretus</taxon>
    </lineage>
</organism>
<keyword evidence="5" id="KW-0812">Transmembrane</keyword>
<dbReference type="Ensembl" id="ENSEBUT00000021344.1">
    <property type="protein sequence ID" value="ENSEBUP00000020768.1"/>
    <property type="gene ID" value="ENSEBUG00000012836.1"/>
</dbReference>
<comment type="function">
    <text evidence="4">Reversible hydration of carbon dioxide.</text>
</comment>
<proteinExistence type="inferred from homology"/>
<feature type="domain" description="Alpha-carbonic anhydrase" evidence="6">
    <location>
        <begin position="13"/>
        <end position="261"/>
    </location>
</feature>
<evidence type="ECO:0000256" key="2">
    <source>
        <dbReference type="ARBA" id="ARBA00022723"/>
    </source>
</evidence>
<dbReference type="InterPro" id="IPR036398">
    <property type="entry name" value="CA_dom_sf"/>
</dbReference>
<dbReference type="InterPro" id="IPR001148">
    <property type="entry name" value="CA_dom"/>
</dbReference>
<dbReference type="PROSITE" id="PS51144">
    <property type="entry name" value="ALPHA_CA_2"/>
    <property type="match status" value="1"/>
</dbReference>
<dbReference type="Proteomes" id="UP000694388">
    <property type="component" value="Unplaced"/>
</dbReference>
<dbReference type="GO" id="GO:0004089">
    <property type="term" value="F:carbonate dehydratase activity"/>
    <property type="evidence" value="ECO:0007669"/>
    <property type="project" value="UniProtKB-UniRule"/>
</dbReference>
<dbReference type="Gene3D" id="3.10.200.10">
    <property type="entry name" value="Alpha carbonic anhydrase"/>
    <property type="match status" value="1"/>
</dbReference>
<dbReference type="SUPFAM" id="SSF51069">
    <property type="entry name" value="Carbonic anhydrase"/>
    <property type="match status" value="1"/>
</dbReference>
<dbReference type="GO" id="GO:0008270">
    <property type="term" value="F:zinc ion binding"/>
    <property type="evidence" value="ECO:0007669"/>
    <property type="project" value="UniProtKB-UniRule"/>
</dbReference>
<dbReference type="EC" id="4.2.1.1" evidence="4"/>
<evidence type="ECO:0000256" key="4">
    <source>
        <dbReference type="RuleBase" id="RU367011"/>
    </source>
</evidence>
<dbReference type="Pfam" id="PF00194">
    <property type="entry name" value="Carb_anhydrase"/>
    <property type="match status" value="1"/>
</dbReference>
<sequence length="285" mass="31091">TSCTPLLPNSISTQYMTSSEYTFLSGHPNCAGLRQSPVDLDSFRGPFAEFPPITLTGYDTLSSSSWNLQNNGHSVVASLPTGMVLSGAGLNGRYHAVQFHFHWGSAAKPGSEHSLNKLQFPMELHIVHYSSRYGSMSNAVRYGDGIAVLGVFLQVGGILQPLNLYTLGQQIVIPPMPLAALLPDVHQRGRFARYQGSLTTPSCDEAVVWTVFLQPISISLSQMEAFRNVQATESSSFPQRSMMNNNRPVQPVFGRSILIASSAMTATPIFLPFCFLTLSVFPIVM</sequence>
<comment type="similarity">
    <text evidence="1 4">Belongs to the alpha-carbonic anhydrase family.</text>
</comment>
<dbReference type="PANTHER" id="PTHR18952:SF134">
    <property type="entry name" value="CARBONIC ANHYDRASE 15"/>
    <property type="match status" value="1"/>
</dbReference>
<keyword evidence="5" id="KW-1133">Transmembrane helix</keyword>
<dbReference type="GO" id="GO:0005886">
    <property type="term" value="C:plasma membrane"/>
    <property type="evidence" value="ECO:0007669"/>
    <property type="project" value="TreeGrafter"/>
</dbReference>
<dbReference type="GeneTree" id="ENSGT00940000167784"/>
<keyword evidence="5" id="KW-0472">Membrane</keyword>
<keyword evidence="4" id="KW-0456">Lyase</keyword>
<evidence type="ECO:0000313" key="8">
    <source>
        <dbReference type="Proteomes" id="UP000694388"/>
    </source>
</evidence>
<evidence type="ECO:0000256" key="5">
    <source>
        <dbReference type="SAM" id="Phobius"/>
    </source>
</evidence>
<evidence type="ECO:0000256" key="1">
    <source>
        <dbReference type="ARBA" id="ARBA00010718"/>
    </source>
</evidence>
<dbReference type="InterPro" id="IPR018338">
    <property type="entry name" value="Carbonic_anhydrase_a-class_CS"/>
</dbReference>
<dbReference type="InterPro" id="IPR023561">
    <property type="entry name" value="Carbonic_anhydrase_a-class"/>
</dbReference>
<dbReference type="PROSITE" id="PS00162">
    <property type="entry name" value="ALPHA_CA_1"/>
    <property type="match status" value="1"/>
</dbReference>
<comment type="cofactor">
    <cofactor evidence="4">
        <name>Zn(2+)</name>
        <dbReference type="ChEBI" id="CHEBI:29105"/>
    </cofactor>
</comment>
<reference evidence="7" key="1">
    <citation type="submission" date="2025-08" db="UniProtKB">
        <authorList>
            <consortium name="Ensembl"/>
        </authorList>
    </citation>
    <scope>IDENTIFICATION</scope>
</reference>
<keyword evidence="8" id="KW-1185">Reference proteome</keyword>
<keyword evidence="2 4" id="KW-0479">Metal-binding</keyword>
<evidence type="ECO:0000313" key="7">
    <source>
        <dbReference type="Ensembl" id="ENSEBUP00000020768.1"/>
    </source>
</evidence>
<reference evidence="7" key="2">
    <citation type="submission" date="2025-09" db="UniProtKB">
        <authorList>
            <consortium name="Ensembl"/>
        </authorList>
    </citation>
    <scope>IDENTIFICATION</scope>
</reference>
<protein>
    <recommendedName>
        <fullName evidence="4">Carbonic anhydrase</fullName>
        <ecNumber evidence="4">4.2.1.1</ecNumber>
    </recommendedName>
</protein>
<dbReference type="OMA" id="WGSSIWT"/>
<evidence type="ECO:0000259" key="6">
    <source>
        <dbReference type="PROSITE" id="PS51144"/>
    </source>
</evidence>
<evidence type="ECO:0000256" key="3">
    <source>
        <dbReference type="ARBA" id="ARBA00022833"/>
    </source>
</evidence>
<dbReference type="PANTHER" id="PTHR18952">
    <property type="entry name" value="CARBONIC ANHYDRASE"/>
    <property type="match status" value="1"/>
</dbReference>
<accession>A0A8C4QWL3</accession>
<feature type="transmembrane region" description="Helical" evidence="5">
    <location>
        <begin position="257"/>
        <end position="284"/>
    </location>
</feature>
<name>A0A8C4QWL3_EPTBU</name>
<dbReference type="AlphaFoldDB" id="A0A8C4QWL3"/>
<comment type="catalytic activity">
    <reaction evidence="4">
        <text>hydrogencarbonate + H(+) = CO2 + H2O</text>
        <dbReference type="Rhea" id="RHEA:10748"/>
        <dbReference type="ChEBI" id="CHEBI:15377"/>
        <dbReference type="ChEBI" id="CHEBI:15378"/>
        <dbReference type="ChEBI" id="CHEBI:16526"/>
        <dbReference type="ChEBI" id="CHEBI:17544"/>
        <dbReference type="EC" id="4.2.1.1"/>
    </reaction>
</comment>
<keyword evidence="3 4" id="KW-0862">Zinc</keyword>
<dbReference type="SMART" id="SM01057">
    <property type="entry name" value="Carb_anhydrase"/>
    <property type="match status" value="1"/>
</dbReference>